<keyword evidence="3" id="KW-0813">Transport</keyword>
<dbReference type="RefSeq" id="XP_046118886.1">
    <property type="nucleotide sequence ID" value="XM_046263364.1"/>
</dbReference>
<evidence type="ECO:0000256" key="3">
    <source>
        <dbReference type="ARBA" id="ARBA00022448"/>
    </source>
</evidence>
<name>A0A9P7ZNI8_9HYPO</name>
<feature type="transmembrane region" description="Helical" evidence="11">
    <location>
        <begin position="196"/>
        <end position="212"/>
    </location>
</feature>
<sequence>MARSKQPAMKRESSSEYFNKKTSTWEDSSNGQQAVAQNKATNGVAKASGSLADNAIAEDKGAGIVQLVIAVSGIYASFLTWAYLQEKLTTTPHGLRNEVWHFPVFLNTIQSLFAATVGIVYLLFSTPRGQPTPPVIPSTRILGPLALVAITSSLASPFGYASLAHIDYITFLLAKSCKLLPVMFLHITVFRKRYPLYKYLVVAAVTAGVAVFTLHSGSKKKKASRLSDEANASWGLLLLSINLLFDGLTNSTQDYIFTSFKPYTGPQMMCANNLMSTLVTGLYLLVSPYIAGTGVGEWFGMAGGVDGGELSEALAFMGRHPAVWRDVLGFAACGAVGQVFIFYTLATFSSVLLVTVTVTRKMFTMILSVVAFGHRLTQMQWLGVGLVFGGIGVEAAIARSEKAAKEAAKKKQ</sequence>
<evidence type="ECO:0000256" key="10">
    <source>
        <dbReference type="SAM" id="MobiDB-lite"/>
    </source>
</evidence>
<organism evidence="12 13">
    <name type="scientific">Emericellopsis atlantica</name>
    <dbReference type="NCBI Taxonomy" id="2614577"/>
    <lineage>
        <taxon>Eukaryota</taxon>
        <taxon>Fungi</taxon>
        <taxon>Dikarya</taxon>
        <taxon>Ascomycota</taxon>
        <taxon>Pezizomycotina</taxon>
        <taxon>Sordariomycetes</taxon>
        <taxon>Hypocreomycetidae</taxon>
        <taxon>Hypocreales</taxon>
        <taxon>Bionectriaceae</taxon>
        <taxon>Emericellopsis</taxon>
    </lineage>
</organism>
<keyword evidence="8 11" id="KW-0472">Membrane</keyword>
<evidence type="ECO:0000256" key="8">
    <source>
        <dbReference type="ARBA" id="ARBA00023136"/>
    </source>
</evidence>
<dbReference type="GeneID" id="70294267"/>
<accession>A0A9P7ZNI8</accession>
<dbReference type="PANTHER" id="PTHR10778:SF10">
    <property type="entry name" value="SOLUTE CARRIER FAMILY 35 MEMBER B1"/>
    <property type="match status" value="1"/>
</dbReference>
<keyword evidence="4" id="KW-0762">Sugar transport</keyword>
<feature type="transmembrane region" description="Helical" evidence="11">
    <location>
        <begin position="327"/>
        <end position="345"/>
    </location>
</feature>
<dbReference type="GO" id="GO:0005789">
    <property type="term" value="C:endoplasmic reticulum membrane"/>
    <property type="evidence" value="ECO:0007669"/>
    <property type="project" value="UniProtKB-SubCell"/>
</dbReference>
<evidence type="ECO:0000256" key="6">
    <source>
        <dbReference type="ARBA" id="ARBA00022824"/>
    </source>
</evidence>
<dbReference type="AlphaFoldDB" id="A0A9P7ZNI8"/>
<keyword evidence="5 11" id="KW-0812">Transmembrane</keyword>
<proteinExistence type="inferred from homology"/>
<dbReference type="PANTHER" id="PTHR10778">
    <property type="entry name" value="SOLUTE CARRIER FAMILY 35 MEMBER B"/>
    <property type="match status" value="1"/>
</dbReference>
<dbReference type="InterPro" id="IPR013657">
    <property type="entry name" value="SCL35B1-4/HUT1"/>
</dbReference>
<keyword evidence="13" id="KW-1185">Reference proteome</keyword>
<feature type="compositionally biased region" description="Polar residues" evidence="10">
    <location>
        <begin position="15"/>
        <end position="35"/>
    </location>
</feature>
<protein>
    <recommendedName>
        <fullName evidence="9">UDP-galactose transporter homolog 1</fullName>
    </recommendedName>
</protein>
<keyword evidence="7 11" id="KW-1133">Transmembrane helix</keyword>
<dbReference type="GO" id="GO:0005460">
    <property type="term" value="F:UDP-glucose transmembrane transporter activity"/>
    <property type="evidence" value="ECO:0007669"/>
    <property type="project" value="TreeGrafter"/>
</dbReference>
<evidence type="ECO:0000256" key="5">
    <source>
        <dbReference type="ARBA" id="ARBA00022692"/>
    </source>
</evidence>
<comment type="caution">
    <text evidence="12">The sequence shown here is derived from an EMBL/GenBank/DDBJ whole genome shotgun (WGS) entry which is preliminary data.</text>
</comment>
<evidence type="ECO:0000313" key="13">
    <source>
        <dbReference type="Proteomes" id="UP000887229"/>
    </source>
</evidence>
<dbReference type="OrthoDB" id="1601at2759"/>
<keyword evidence="6" id="KW-0256">Endoplasmic reticulum</keyword>
<feature type="transmembrane region" description="Helical" evidence="11">
    <location>
        <begin position="169"/>
        <end position="189"/>
    </location>
</feature>
<dbReference type="GO" id="GO:0005459">
    <property type="term" value="F:UDP-galactose transmembrane transporter activity"/>
    <property type="evidence" value="ECO:0007669"/>
    <property type="project" value="TreeGrafter"/>
</dbReference>
<feature type="transmembrane region" description="Helical" evidence="11">
    <location>
        <begin position="145"/>
        <end position="163"/>
    </location>
</feature>
<reference evidence="12" key="1">
    <citation type="journal article" date="2021" name="IMA Fungus">
        <title>Genomic characterization of three marine fungi, including Emericellopsis atlantica sp. nov. with signatures of a generalist lifestyle and marine biomass degradation.</title>
        <authorList>
            <person name="Hagestad O.C."/>
            <person name="Hou L."/>
            <person name="Andersen J.H."/>
            <person name="Hansen E.H."/>
            <person name="Altermark B."/>
            <person name="Li C."/>
            <person name="Kuhnert E."/>
            <person name="Cox R.J."/>
            <person name="Crous P.W."/>
            <person name="Spatafora J.W."/>
            <person name="Lail K."/>
            <person name="Amirebrahimi M."/>
            <person name="Lipzen A."/>
            <person name="Pangilinan J."/>
            <person name="Andreopoulos W."/>
            <person name="Hayes R.D."/>
            <person name="Ng V."/>
            <person name="Grigoriev I.V."/>
            <person name="Jackson S.A."/>
            <person name="Sutton T.D.S."/>
            <person name="Dobson A.D.W."/>
            <person name="Rama T."/>
        </authorList>
    </citation>
    <scope>NUCLEOTIDE SEQUENCE</scope>
    <source>
        <strain evidence="12">TS7</strain>
    </source>
</reference>
<feature type="transmembrane region" description="Helical" evidence="11">
    <location>
        <begin position="232"/>
        <end position="249"/>
    </location>
</feature>
<dbReference type="SUPFAM" id="SSF103481">
    <property type="entry name" value="Multidrug resistance efflux transporter EmrE"/>
    <property type="match status" value="1"/>
</dbReference>
<feature type="transmembrane region" description="Helical" evidence="11">
    <location>
        <begin position="104"/>
        <end position="124"/>
    </location>
</feature>
<evidence type="ECO:0000256" key="2">
    <source>
        <dbReference type="ARBA" id="ARBA00010694"/>
    </source>
</evidence>
<evidence type="ECO:0000256" key="9">
    <source>
        <dbReference type="ARBA" id="ARBA00041103"/>
    </source>
</evidence>
<dbReference type="GO" id="GO:0000139">
    <property type="term" value="C:Golgi membrane"/>
    <property type="evidence" value="ECO:0007669"/>
    <property type="project" value="TreeGrafter"/>
</dbReference>
<evidence type="ECO:0000256" key="1">
    <source>
        <dbReference type="ARBA" id="ARBA00004477"/>
    </source>
</evidence>
<evidence type="ECO:0000313" key="12">
    <source>
        <dbReference type="EMBL" id="KAG9254962.1"/>
    </source>
</evidence>
<comment type="similarity">
    <text evidence="2">Belongs to the nucleotide-sugar transporter family. SLC35B subfamily.</text>
</comment>
<comment type="subcellular location">
    <subcellularLocation>
        <location evidence="1">Endoplasmic reticulum membrane</location>
        <topology evidence="1">Multi-pass membrane protein</topology>
    </subcellularLocation>
</comment>
<gene>
    <name evidence="12" type="ORF">F5Z01DRAFT_653481</name>
</gene>
<evidence type="ECO:0000256" key="7">
    <source>
        <dbReference type="ARBA" id="ARBA00022989"/>
    </source>
</evidence>
<dbReference type="Pfam" id="PF08449">
    <property type="entry name" value="UAA"/>
    <property type="match status" value="1"/>
</dbReference>
<evidence type="ECO:0000256" key="11">
    <source>
        <dbReference type="SAM" id="Phobius"/>
    </source>
</evidence>
<feature type="region of interest" description="Disordered" evidence="10">
    <location>
        <begin position="1"/>
        <end position="35"/>
    </location>
</feature>
<evidence type="ECO:0000256" key="4">
    <source>
        <dbReference type="ARBA" id="ARBA00022597"/>
    </source>
</evidence>
<feature type="transmembrane region" description="Helical" evidence="11">
    <location>
        <begin position="270"/>
        <end position="291"/>
    </location>
</feature>
<feature type="transmembrane region" description="Helical" evidence="11">
    <location>
        <begin position="64"/>
        <end position="84"/>
    </location>
</feature>
<dbReference type="Proteomes" id="UP000887229">
    <property type="component" value="Unassembled WGS sequence"/>
</dbReference>
<dbReference type="InterPro" id="IPR037185">
    <property type="entry name" value="EmrE-like"/>
</dbReference>
<dbReference type="EMBL" id="MU251252">
    <property type="protein sequence ID" value="KAG9254962.1"/>
    <property type="molecule type" value="Genomic_DNA"/>
</dbReference>